<comment type="caution">
    <text evidence="1">The sequence shown here is derived from an EMBL/GenBank/DDBJ whole genome shotgun (WGS) entry which is preliminary data.</text>
</comment>
<proteinExistence type="predicted"/>
<gene>
    <name evidence="1" type="ORF">N0V87_008712</name>
</gene>
<keyword evidence="2" id="KW-1185">Reference proteome</keyword>
<organism evidence="1 2">
    <name type="scientific">Didymella glomerata</name>
    <dbReference type="NCBI Taxonomy" id="749621"/>
    <lineage>
        <taxon>Eukaryota</taxon>
        <taxon>Fungi</taxon>
        <taxon>Dikarya</taxon>
        <taxon>Ascomycota</taxon>
        <taxon>Pezizomycotina</taxon>
        <taxon>Dothideomycetes</taxon>
        <taxon>Pleosporomycetidae</taxon>
        <taxon>Pleosporales</taxon>
        <taxon>Pleosporineae</taxon>
        <taxon>Didymellaceae</taxon>
        <taxon>Didymella</taxon>
    </lineage>
</organism>
<sequence length="326" mass="37212">MANPATTPPEPSAVDIAGDTVASNYSSAAFLELMNDIEPYVDDLTWQPTIHCFAGLPIELRYEIYKLYFNGNHERALATKYWPIYCFSSEELRRRGSAQFLPNLCLASKYLLKETGVFLLSSLDFQFQDLQKMMQFLDKAAQFQSLELSVAHSIRSLQQFNTNDCFGVYLCFLGSRLLASIPQKTVERSNGFTNIALNMFQHLRRLSLEFCAPFDMRYDRLAPTKPPTCTALSIKKFLEGFNPATIVRLRSLRELHVAGLSGARNARRSRTNGDNAAWTKDDECALQPLLEVAQKIKDGFKTRDQDVEVVVWMFWGKDSERKERLE</sequence>
<accession>A0A9W9BWD6</accession>
<dbReference type="Proteomes" id="UP001140562">
    <property type="component" value="Unassembled WGS sequence"/>
</dbReference>
<dbReference type="OrthoDB" id="3670674at2759"/>
<name>A0A9W9BWD6_9PLEO</name>
<dbReference type="AlphaFoldDB" id="A0A9W9BWD6"/>
<evidence type="ECO:0000313" key="2">
    <source>
        <dbReference type="Proteomes" id="UP001140562"/>
    </source>
</evidence>
<reference evidence="1" key="1">
    <citation type="submission" date="2022-10" db="EMBL/GenBank/DDBJ databases">
        <title>Tapping the CABI collections for fungal endophytes: first genome assemblies for Collariella, Neodidymelliopsis, Ascochyta clinopodiicola, Didymella pomorum, Didymosphaeria variabile, Neocosmospora piperis and Neocucurbitaria cava.</title>
        <authorList>
            <person name="Hill R."/>
        </authorList>
    </citation>
    <scope>NUCLEOTIDE SEQUENCE</scope>
    <source>
        <strain evidence="1">IMI 360193</strain>
    </source>
</reference>
<protein>
    <submittedName>
        <fullName evidence="1">Uncharacterized protein</fullName>
    </submittedName>
</protein>
<evidence type="ECO:0000313" key="1">
    <source>
        <dbReference type="EMBL" id="KAJ4332035.1"/>
    </source>
</evidence>
<dbReference type="EMBL" id="JAPEUV010000130">
    <property type="protein sequence ID" value="KAJ4332035.1"/>
    <property type="molecule type" value="Genomic_DNA"/>
</dbReference>